<gene>
    <name evidence="2" type="ORF">GPM918_LOCUS16823</name>
    <name evidence="3" type="ORF">SRO942_LOCUS16822</name>
</gene>
<evidence type="ECO:0000256" key="1">
    <source>
        <dbReference type="SAM" id="Phobius"/>
    </source>
</evidence>
<reference evidence="2" key="1">
    <citation type="submission" date="2021-02" db="EMBL/GenBank/DDBJ databases">
        <authorList>
            <person name="Nowell W R."/>
        </authorList>
    </citation>
    <scope>NUCLEOTIDE SEQUENCE</scope>
</reference>
<feature type="transmembrane region" description="Helical" evidence="1">
    <location>
        <begin position="652"/>
        <end position="673"/>
    </location>
</feature>
<protein>
    <recommendedName>
        <fullName evidence="5">Transmembrane protein</fullName>
    </recommendedName>
</protein>
<evidence type="ECO:0000313" key="3">
    <source>
        <dbReference type="EMBL" id="CAF3830104.1"/>
    </source>
</evidence>
<evidence type="ECO:0008006" key="5">
    <source>
        <dbReference type="Google" id="ProtNLM"/>
    </source>
</evidence>
<name>A0A814L745_9BILA</name>
<comment type="caution">
    <text evidence="2">The sequence shown here is derived from an EMBL/GenBank/DDBJ whole genome shotgun (WGS) entry which is preliminary data.</text>
</comment>
<keyword evidence="1" id="KW-1133">Transmembrane helix</keyword>
<feature type="transmembrane region" description="Helical" evidence="1">
    <location>
        <begin position="380"/>
        <end position="400"/>
    </location>
</feature>
<sequence length="722" mass="80682">MVPHACGLSSIDNGFAVVAGYVYFPDFLSYCPVAYLIFLNSSATQWMTVVSNITLVEYVFLNWPTVSTYSPAYGMSIDIGDDGQILIGIPKFDLVLLLSTDNGTRSSFKWISTFWSQSGDNILFGKYVAWLDNQTAAFLCYSLPVYPWSLSQIQVYNIQSSSQPIFVFPNNQQAISLLNKPLLFLSLLSWSSNMAILTDQGVACILASQPGYSSTKFSQFAGIFYIYTPEPCISGTYKNTTSVGPCSQCLPGTKNPSGGSTPCISCIPCNSSSFCPRGAVDDIDYSTIQRYTQSMAYPESPDATIFDDILIQTMFTIKTSSVRCLLVSPLFWTLLMISLSILILLIMGIINCFYHERHEKQVALIKKIFKQTDLIGEGELWIGGLMSFAIVVLVSFAYWFSSAYLKQYPIESVGDAKFSCDPTMRNAKFTSGLQLLSQPKSDKEVPIYRMLDSQQFTLRIDFVNTLFKCSNVSIVQNIGSNQIVLYPSHCNDEHITLAVSINLPLHQMETQFNLTGPYSIGGVSICLSGPPSTSNEENVSVQQLDFCQFFENIDDRSAFAKLSTIELKLTKVINKTVGLSAVDEDQFSGLWIPTFNIQTTITDELYYSQQGDYLRYLPAQTSLIVQLSETQFYIKNIQEPIARQAEIIFHNILFTIVCLEIFGLIFLLFKLIAIPIIKLIRPRLQADGSVHGQERVFKMTKTRERNLSLPVCINTNARSICS</sequence>
<dbReference type="Proteomes" id="UP000663829">
    <property type="component" value="Unassembled WGS sequence"/>
</dbReference>
<evidence type="ECO:0000313" key="2">
    <source>
        <dbReference type="EMBL" id="CAF1061897.1"/>
    </source>
</evidence>
<feature type="transmembrane region" description="Helical" evidence="1">
    <location>
        <begin position="330"/>
        <end position="354"/>
    </location>
</feature>
<organism evidence="2 4">
    <name type="scientific">Didymodactylos carnosus</name>
    <dbReference type="NCBI Taxonomy" id="1234261"/>
    <lineage>
        <taxon>Eukaryota</taxon>
        <taxon>Metazoa</taxon>
        <taxon>Spiralia</taxon>
        <taxon>Gnathifera</taxon>
        <taxon>Rotifera</taxon>
        <taxon>Eurotatoria</taxon>
        <taxon>Bdelloidea</taxon>
        <taxon>Philodinida</taxon>
        <taxon>Philodinidae</taxon>
        <taxon>Didymodactylos</taxon>
    </lineage>
</organism>
<dbReference type="EMBL" id="CAJNOQ010004495">
    <property type="protein sequence ID" value="CAF1061897.1"/>
    <property type="molecule type" value="Genomic_DNA"/>
</dbReference>
<keyword evidence="1" id="KW-0812">Transmembrane</keyword>
<keyword evidence="1" id="KW-0472">Membrane</keyword>
<proteinExistence type="predicted"/>
<dbReference type="Proteomes" id="UP000681722">
    <property type="component" value="Unassembled WGS sequence"/>
</dbReference>
<accession>A0A814L745</accession>
<evidence type="ECO:0000313" key="4">
    <source>
        <dbReference type="Proteomes" id="UP000663829"/>
    </source>
</evidence>
<dbReference type="AlphaFoldDB" id="A0A814L745"/>
<dbReference type="EMBL" id="CAJOBC010004495">
    <property type="protein sequence ID" value="CAF3830104.1"/>
    <property type="molecule type" value="Genomic_DNA"/>
</dbReference>
<keyword evidence="4" id="KW-1185">Reference proteome</keyword>